<keyword evidence="14" id="KW-1185">Reference proteome</keyword>
<evidence type="ECO:0000256" key="11">
    <source>
        <dbReference type="ARBA" id="ARBA00023136"/>
    </source>
</evidence>
<protein>
    <submittedName>
        <fullName evidence="13">TrkH family potassium uptake protein</fullName>
    </submittedName>
</protein>
<keyword evidence="8" id="KW-0630">Potassium</keyword>
<comment type="similarity">
    <text evidence="2">Belongs to the TrkH potassium transport family.</text>
</comment>
<feature type="transmembrane region" description="Helical" evidence="12">
    <location>
        <begin position="37"/>
        <end position="56"/>
    </location>
</feature>
<dbReference type="PIRSF" id="PIRSF006247">
    <property type="entry name" value="TrkH"/>
    <property type="match status" value="1"/>
</dbReference>
<keyword evidence="11 12" id="KW-0472">Membrane</keyword>
<dbReference type="PANTHER" id="PTHR32024">
    <property type="entry name" value="TRK SYSTEM POTASSIUM UPTAKE PROTEIN TRKG-RELATED"/>
    <property type="match status" value="1"/>
</dbReference>
<dbReference type="RefSeq" id="WP_179941344.1">
    <property type="nucleotide sequence ID" value="NZ_JACBYF010000008.1"/>
</dbReference>
<feature type="transmembrane region" description="Helical" evidence="12">
    <location>
        <begin position="68"/>
        <end position="94"/>
    </location>
</feature>
<sequence>MNIKIIFYVLGKVLTLLACFLAFPLICGLIYKESMNTLISFTITIIISLVLSFVLIRMSDKKNMKRNFYAKEGFVIVAITWIIFSVIGALPFYISSSIPSFIDALFETVSGFTTTGSSILKDIEAMPKSMLFWRSMTHFIGGMGVIVFALAVLPRSPHNIHIMKAEVPGPIFGKVVSSMKKTAIYMYGLYISLAAIMFILLLPSGIGVFESLNLTFSTAGTGGFATKNSGISYYNSTYVTLILTIFMIVFSLNLNLVYVILVKKYLKAINSEELKWFLSLILVASIAIFVNIYYSVHLPNENFLDILFTVSSIISTTGFTYLNFSNWTMFSQIVILFLMICGGCVGGTAGGLKMPRIIFIMKNTRNYIKKSINPNKINTLKIENKNIDDPSKISNYILLYLIMFAIFSIILSIQLNDFEEIFTAVLSTLNNVGPGFNKFGPLENYADVPYFSKFVLSISMLLGRLEIIPFIVLLSKNTWRRKKVI</sequence>
<feature type="transmembrane region" description="Helical" evidence="12">
    <location>
        <begin position="131"/>
        <end position="153"/>
    </location>
</feature>
<dbReference type="EMBL" id="JACBYF010000008">
    <property type="protein sequence ID" value="NYS47555.1"/>
    <property type="molecule type" value="Genomic_DNA"/>
</dbReference>
<feature type="transmembrane region" description="Helical" evidence="12">
    <location>
        <begin position="238"/>
        <end position="262"/>
    </location>
</feature>
<feature type="transmembrane region" description="Helical" evidence="12">
    <location>
        <begin position="329"/>
        <end position="352"/>
    </location>
</feature>
<feature type="transmembrane region" description="Helical" evidence="12">
    <location>
        <begin position="274"/>
        <end position="294"/>
    </location>
</feature>
<evidence type="ECO:0000256" key="2">
    <source>
        <dbReference type="ARBA" id="ARBA00009137"/>
    </source>
</evidence>
<evidence type="ECO:0000256" key="5">
    <source>
        <dbReference type="ARBA" id="ARBA00022519"/>
    </source>
</evidence>
<proteinExistence type="inferred from homology"/>
<keyword evidence="6" id="KW-0633">Potassium transport</keyword>
<dbReference type="Proteomes" id="UP000531840">
    <property type="component" value="Unassembled WGS sequence"/>
</dbReference>
<evidence type="ECO:0000256" key="9">
    <source>
        <dbReference type="ARBA" id="ARBA00022989"/>
    </source>
</evidence>
<feature type="transmembrane region" description="Helical" evidence="12">
    <location>
        <begin position="397"/>
        <end position="415"/>
    </location>
</feature>
<feature type="transmembrane region" description="Helical" evidence="12">
    <location>
        <begin position="7"/>
        <end position="31"/>
    </location>
</feature>
<keyword evidence="5" id="KW-0997">Cell inner membrane</keyword>
<keyword evidence="3" id="KW-0813">Transport</keyword>
<feature type="transmembrane region" description="Helical" evidence="12">
    <location>
        <begin position="454"/>
        <end position="474"/>
    </location>
</feature>
<dbReference type="PANTHER" id="PTHR32024:SF2">
    <property type="entry name" value="TRK SYSTEM POTASSIUM UPTAKE PROTEIN TRKG-RELATED"/>
    <property type="match status" value="1"/>
</dbReference>
<gene>
    <name evidence="13" type="ORF">HZY85_05005</name>
</gene>
<evidence type="ECO:0000313" key="13">
    <source>
        <dbReference type="EMBL" id="NYS47555.1"/>
    </source>
</evidence>
<evidence type="ECO:0000256" key="6">
    <source>
        <dbReference type="ARBA" id="ARBA00022538"/>
    </source>
</evidence>
<dbReference type="Pfam" id="PF02386">
    <property type="entry name" value="TrkH"/>
    <property type="match status" value="1"/>
</dbReference>
<dbReference type="InterPro" id="IPR004772">
    <property type="entry name" value="TrkH"/>
</dbReference>
<evidence type="ECO:0000256" key="10">
    <source>
        <dbReference type="ARBA" id="ARBA00023065"/>
    </source>
</evidence>
<evidence type="ECO:0000256" key="3">
    <source>
        <dbReference type="ARBA" id="ARBA00022448"/>
    </source>
</evidence>
<keyword evidence="7 12" id="KW-0812">Transmembrane</keyword>
<dbReference type="InterPro" id="IPR003445">
    <property type="entry name" value="Cat_transpt"/>
</dbReference>
<evidence type="ECO:0000256" key="8">
    <source>
        <dbReference type="ARBA" id="ARBA00022958"/>
    </source>
</evidence>
<evidence type="ECO:0000256" key="4">
    <source>
        <dbReference type="ARBA" id="ARBA00022475"/>
    </source>
</evidence>
<organism evidence="13 14">
    <name type="scientific">Gemelliphila palaticanis</name>
    <dbReference type="NCBI Taxonomy" id="81950"/>
    <lineage>
        <taxon>Bacteria</taxon>
        <taxon>Bacillati</taxon>
        <taxon>Bacillota</taxon>
        <taxon>Bacilli</taxon>
        <taxon>Bacillales</taxon>
        <taxon>Gemellaceae</taxon>
        <taxon>Gemelliphila</taxon>
    </lineage>
</organism>
<comment type="subcellular location">
    <subcellularLocation>
        <location evidence="1">Cell inner membrane</location>
        <topology evidence="1">Multi-pass membrane protein</topology>
    </subcellularLocation>
</comment>
<name>A0ABX2SYX0_9BACL</name>
<accession>A0ABX2SYX0</accession>
<keyword evidence="10" id="KW-0406">Ion transport</keyword>
<keyword evidence="9 12" id="KW-1133">Transmembrane helix</keyword>
<evidence type="ECO:0000256" key="7">
    <source>
        <dbReference type="ARBA" id="ARBA00022692"/>
    </source>
</evidence>
<reference evidence="13 14" key="1">
    <citation type="submission" date="2020-07" db="EMBL/GenBank/DDBJ databases">
        <title>MOT database genomes.</title>
        <authorList>
            <person name="Joseph S."/>
            <person name="Aduse-Opoku J."/>
            <person name="Hashim A."/>
            <person name="Wade W."/>
            <person name="Curtis M."/>
        </authorList>
    </citation>
    <scope>NUCLEOTIDE SEQUENCE [LARGE SCALE GENOMIC DNA]</scope>
    <source>
        <strain evidence="13 14">CIP 106318</strain>
    </source>
</reference>
<evidence type="ECO:0000256" key="1">
    <source>
        <dbReference type="ARBA" id="ARBA00004429"/>
    </source>
</evidence>
<keyword evidence="4" id="KW-1003">Cell membrane</keyword>
<feature type="transmembrane region" description="Helical" evidence="12">
    <location>
        <begin position="184"/>
        <end position="206"/>
    </location>
</feature>
<evidence type="ECO:0000313" key="14">
    <source>
        <dbReference type="Proteomes" id="UP000531840"/>
    </source>
</evidence>
<comment type="caution">
    <text evidence="13">The sequence shown here is derived from an EMBL/GenBank/DDBJ whole genome shotgun (WGS) entry which is preliminary data.</text>
</comment>
<evidence type="ECO:0000256" key="12">
    <source>
        <dbReference type="SAM" id="Phobius"/>
    </source>
</evidence>